<comment type="caution">
    <text evidence="1">The sequence shown here is derived from an EMBL/GenBank/DDBJ whole genome shotgun (WGS) entry which is preliminary data.</text>
</comment>
<dbReference type="Proteomes" id="UP000004090">
    <property type="component" value="Unassembled WGS sequence"/>
</dbReference>
<reference evidence="1 2" key="2">
    <citation type="submission" date="2007-09" db="EMBL/GenBank/DDBJ databases">
        <authorList>
            <person name="Fulton L."/>
            <person name="Clifton S."/>
            <person name="Fulton B."/>
            <person name="Xu J."/>
            <person name="Minx P."/>
            <person name="Pepin K.H."/>
            <person name="Johnson M."/>
            <person name="Thiruvilangam P."/>
            <person name="Bhonagiri V."/>
            <person name="Nash W.E."/>
            <person name="Mardis E.R."/>
            <person name="Wilson R.K."/>
        </authorList>
    </citation>
    <scope>NUCLEOTIDE SEQUENCE [LARGE SCALE GENOMIC DNA]</scope>
    <source>
        <strain evidence="1 2">DSM 3991</strain>
    </source>
</reference>
<dbReference type="EMBL" id="ABAW02000021">
    <property type="protein sequence ID" value="EDP10920.1"/>
    <property type="molecule type" value="Genomic_DNA"/>
</dbReference>
<gene>
    <name evidence="1" type="ORF">EUBDOL_01519</name>
</gene>
<reference evidence="1 2" key="1">
    <citation type="submission" date="2007-09" db="EMBL/GenBank/DDBJ databases">
        <title>Draft genome sequence of Eubacterium dolichum (DSM 3991).</title>
        <authorList>
            <person name="Sudarsanam P."/>
            <person name="Ley R."/>
            <person name="Guruge J."/>
            <person name="Turnbaugh P.J."/>
            <person name="Mahowald M."/>
            <person name="Liep D."/>
            <person name="Gordon J."/>
        </authorList>
    </citation>
    <scope>NUCLEOTIDE SEQUENCE [LARGE SCALE GENOMIC DNA]</scope>
    <source>
        <strain evidence="1 2">DSM 3991</strain>
    </source>
</reference>
<organism evidence="1 2">
    <name type="scientific">Amedibacillus dolichus DSM 3991</name>
    <dbReference type="NCBI Taxonomy" id="428127"/>
    <lineage>
        <taxon>Bacteria</taxon>
        <taxon>Bacillati</taxon>
        <taxon>Bacillota</taxon>
        <taxon>Erysipelotrichia</taxon>
        <taxon>Erysipelotrichales</taxon>
        <taxon>Erysipelotrichaceae</taxon>
        <taxon>Amedibacillus</taxon>
    </lineage>
</organism>
<dbReference type="AlphaFoldDB" id="A8RCW3"/>
<accession>A8RCW3</accession>
<evidence type="ECO:0000313" key="2">
    <source>
        <dbReference type="Proteomes" id="UP000004090"/>
    </source>
</evidence>
<sequence length="76" mass="9099">MKKMNITNRQYLIEQLEDPNFIDDSGASYEATIYYNIACPYFCVDERALCHKKMDKVNREMCFKCKEKWLDSEIDT</sequence>
<dbReference type="HOGENOM" id="CLU_2649082_0_0_9"/>
<dbReference type="STRING" id="428127.EUBDOL_01519"/>
<evidence type="ECO:0000313" key="1">
    <source>
        <dbReference type="EMBL" id="EDP10920.1"/>
    </source>
</evidence>
<name>A8RCW3_9FIRM</name>
<protein>
    <submittedName>
        <fullName evidence="1">Uncharacterized protein</fullName>
    </submittedName>
</protein>
<proteinExistence type="predicted"/>